<evidence type="ECO:0000313" key="14">
    <source>
        <dbReference type="Proteomes" id="UP000324974"/>
    </source>
</evidence>
<sequence length="414" mass="43467">MTASLTVPLLWLMSYLVGALPFGYLVGRWKGVDLFKIGSGNIGATNVGRVLGRKFGILVFVLDFLKGAIPVAVVVPLANLVSSDVLPTFGSADVLRVGAAAFAFLGHLFPVYLRFRGGKGVATGAGAVAVLAPVPFAAALATWLLTALVSRMVSLASLAAVAVLSAVQLLIGGSAVVTGFCVLGSLLVAVRHRSNVGRLIRGTESQIGDGLMRQNLLRVLHVVAAGLWVGGAGFFNFVAAPSIFDTFKGVVQTAPSDRTANMAIVPSAPGATPEQIAKLHDDLGRALAGAAVGPIFPKYFAMQLVCAVVVLATAWTWRNTDPTTNKHRLRFLLALMASLSVAAGWWISDVVSRLRLARFDPSSEIAKAAIEQFATWHLVSLGLSFVTISLAFAILVLAAWLPQKFEDEKASGPA</sequence>
<keyword evidence="3 11" id="KW-0444">Lipid biosynthesis</keyword>
<evidence type="ECO:0000256" key="3">
    <source>
        <dbReference type="ARBA" id="ARBA00022516"/>
    </source>
</evidence>
<dbReference type="EC" id="2.3.1.275" evidence="11"/>
<dbReference type="InterPro" id="IPR003811">
    <property type="entry name" value="G3P_acylTferase_PlsY"/>
</dbReference>
<evidence type="ECO:0000313" key="13">
    <source>
        <dbReference type="EMBL" id="QEL14553.1"/>
    </source>
</evidence>
<comment type="catalytic activity">
    <reaction evidence="11">
        <text>an acyl phosphate + sn-glycerol 3-phosphate = a 1-acyl-sn-glycero-3-phosphate + phosphate</text>
        <dbReference type="Rhea" id="RHEA:34075"/>
        <dbReference type="ChEBI" id="CHEBI:43474"/>
        <dbReference type="ChEBI" id="CHEBI:57597"/>
        <dbReference type="ChEBI" id="CHEBI:57970"/>
        <dbReference type="ChEBI" id="CHEBI:59918"/>
        <dbReference type="EC" id="2.3.1.275"/>
    </reaction>
</comment>
<dbReference type="GO" id="GO:0005886">
    <property type="term" value="C:plasma membrane"/>
    <property type="evidence" value="ECO:0007669"/>
    <property type="project" value="UniProtKB-SubCell"/>
</dbReference>
<comment type="similarity">
    <text evidence="11">Belongs to the PlsY family.</text>
</comment>
<dbReference type="Pfam" id="PF13664">
    <property type="entry name" value="DUF4149"/>
    <property type="match status" value="1"/>
</dbReference>
<evidence type="ECO:0000256" key="4">
    <source>
        <dbReference type="ARBA" id="ARBA00022679"/>
    </source>
</evidence>
<dbReference type="AlphaFoldDB" id="A0A5C1A8N5"/>
<keyword evidence="6 11" id="KW-1133">Transmembrane helix</keyword>
<comment type="pathway">
    <text evidence="11">Lipid metabolism; phospholipid metabolism.</text>
</comment>
<dbReference type="OrthoDB" id="9777124at2"/>
<comment type="subcellular location">
    <subcellularLocation>
        <location evidence="11">Cell membrane</location>
        <topology evidence="11">Multi-pass membrane protein</topology>
    </subcellularLocation>
    <subcellularLocation>
        <location evidence="1">Membrane</location>
    </subcellularLocation>
</comment>
<evidence type="ECO:0000256" key="10">
    <source>
        <dbReference type="ARBA" id="ARBA00023264"/>
    </source>
</evidence>
<keyword evidence="2 11" id="KW-1003">Cell membrane</keyword>
<evidence type="ECO:0000256" key="7">
    <source>
        <dbReference type="ARBA" id="ARBA00023098"/>
    </source>
</evidence>
<dbReference type="GO" id="GO:0008654">
    <property type="term" value="P:phospholipid biosynthetic process"/>
    <property type="evidence" value="ECO:0007669"/>
    <property type="project" value="UniProtKB-UniRule"/>
</dbReference>
<gene>
    <name evidence="11" type="primary">plsY</name>
    <name evidence="13" type="ORF">PX52LOC_01443</name>
</gene>
<keyword evidence="10 11" id="KW-1208">Phospholipid metabolism</keyword>
<keyword evidence="5 11" id="KW-0812">Transmembrane</keyword>
<organism evidence="13 14">
    <name type="scientific">Limnoglobus roseus</name>
    <dbReference type="NCBI Taxonomy" id="2598579"/>
    <lineage>
        <taxon>Bacteria</taxon>
        <taxon>Pseudomonadati</taxon>
        <taxon>Planctomycetota</taxon>
        <taxon>Planctomycetia</taxon>
        <taxon>Gemmatales</taxon>
        <taxon>Gemmataceae</taxon>
        <taxon>Limnoglobus</taxon>
    </lineage>
</organism>
<feature type="transmembrane region" description="Helical" evidence="11">
    <location>
        <begin position="6"/>
        <end position="26"/>
    </location>
</feature>
<dbReference type="GO" id="GO:0043772">
    <property type="term" value="F:acyl-phosphate glycerol-3-phosphate acyltransferase activity"/>
    <property type="evidence" value="ECO:0007669"/>
    <property type="project" value="UniProtKB-UniRule"/>
</dbReference>
<keyword evidence="7 11" id="KW-0443">Lipid metabolism</keyword>
<feature type="transmembrane region" description="Helical" evidence="11">
    <location>
        <begin position="125"/>
        <end position="145"/>
    </location>
</feature>
<evidence type="ECO:0000256" key="6">
    <source>
        <dbReference type="ARBA" id="ARBA00022989"/>
    </source>
</evidence>
<evidence type="ECO:0000256" key="8">
    <source>
        <dbReference type="ARBA" id="ARBA00023136"/>
    </source>
</evidence>
<evidence type="ECO:0000256" key="1">
    <source>
        <dbReference type="ARBA" id="ARBA00004370"/>
    </source>
</evidence>
<feature type="transmembrane region" description="Helical" evidence="11">
    <location>
        <begin position="299"/>
        <end position="317"/>
    </location>
</feature>
<dbReference type="InterPro" id="IPR025423">
    <property type="entry name" value="TMEM205-like"/>
</dbReference>
<dbReference type="RefSeq" id="WP_149109438.1">
    <property type="nucleotide sequence ID" value="NZ_CP042425.1"/>
</dbReference>
<dbReference type="NCBIfam" id="TIGR00023">
    <property type="entry name" value="glycerol-3-phosphate 1-O-acyltransferase PlsY"/>
    <property type="match status" value="1"/>
</dbReference>
<feature type="domain" description="TMEM205-like" evidence="12">
    <location>
        <begin position="283"/>
        <end position="354"/>
    </location>
</feature>
<proteinExistence type="inferred from homology"/>
<dbReference type="EMBL" id="CP042425">
    <property type="protein sequence ID" value="QEL14553.1"/>
    <property type="molecule type" value="Genomic_DNA"/>
</dbReference>
<dbReference type="SMART" id="SM01207">
    <property type="entry name" value="G3P_acyltransf"/>
    <property type="match status" value="1"/>
</dbReference>
<comment type="caution">
    <text evidence="11">Lacks conserved residue(s) required for the propagation of feature annotation.</text>
</comment>
<feature type="transmembrane region" description="Helical" evidence="11">
    <location>
        <begin position="157"/>
        <end position="190"/>
    </location>
</feature>
<dbReference type="Pfam" id="PF02660">
    <property type="entry name" value="G3P_acyltransf"/>
    <property type="match status" value="1"/>
</dbReference>
<dbReference type="KEGG" id="lrs:PX52LOC_01443"/>
<evidence type="ECO:0000259" key="12">
    <source>
        <dbReference type="Pfam" id="PF13664"/>
    </source>
</evidence>
<feature type="transmembrane region" description="Helical" evidence="11">
    <location>
        <begin position="55"/>
        <end position="75"/>
    </location>
</feature>
<evidence type="ECO:0000256" key="2">
    <source>
        <dbReference type="ARBA" id="ARBA00022475"/>
    </source>
</evidence>
<keyword evidence="14" id="KW-1185">Reference proteome</keyword>
<comment type="subunit">
    <text evidence="11">Probably interacts with PlsX.</text>
</comment>
<accession>A0A5C1A8N5</accession>
<keyword evidence="13" id="KW-0012">Acyltransferase</keyword>
<feature type="transmembrane region" description="Helical" evidence="11">
    <location>
        <begin position="219"/>
        <end position="239"/>
    </location>
</feature>
<keyword evidence="4 11" id="KW-0808">Transferase</keyword>
<keyword evidence="9 11" id="KW-0594">Phospholipid biosynthesis</keyword>
<feature type="transmembrane region" description="Helical" evidence="11">
    <location>
        <begin position="95"/>
        <end position="113"/>
    </location>
</feature>
<evidence type="ECO:0000256" key="5">
    <source>
        <dbReference type="ARBA" id="ARBA00022692"/>
    </source>
</evidence>
<keyword evidence="8 11" id="KW-0472">Membrane</keyword>
<name>A0A5C1A8N5_9BACT</name>
<dbReference type="Proteomes" id="UP000324974">
    <property type="component" value="Chromosome"/>
</dbReference>
<dbReference type="PANTHER" id="PTHR30309">
    <property type="entry name" value="INNER MEMBRANE PROTEIN YGIH"/>
    <property type="match status" value="1"/>
</dbReference>
<reference evidence="14" key="1">
    <citation type="submission" date="2019-08" db="EMBL/GenBank/DDBJ databases">
        <title>Limnoglobus roseus gen. nov., sp. nov., a novel freshwater planctomycete with a giant genome from the family Gemmataceae.</title>
        <authorList>
            <person name="Kulichevskaya I.S."/>
            <person name="Naumoff D.G."/>
            <person name="Miroshnikov K."/>
            <person name="Ivanova A."/>
            <person name="Philippov D.A."/>
            <person name="Hakobyan A."/>
            <person name="Rijpstra I.C."/>
            <person name="Sinninghe Damste J.S."/>
            <person name="Liesack W."/>
            <person name="Dedysh S.N."/>
        </authorList>
    </citation>
    <scope>NUCLEOTIDE SEQUENCE [LARGE SCALE GENOMIC DNA]</scope>
    <source>
        <strain evidence="14">PX52</strain>
    </source>
</reference>
<dbReference type="PANTHER" id="PTHR30309:SF0">
    <property type="entry name" value="GLYCEROL-3-PHOSPHATE ACYLTRANSFERASE-RELATED"/>
    <property type="match status" value="1"/>
</dbReference>
<evidence type="ECO:0000256" key="11">
    <source>
        <dbReference type="HAMAP-Rule" id="MF_01043"/>
    </source>
</evidence>
<comment type="function">
    <text evidence="11">Catalyzes the transfer of an acyl group from acyl-phosphate (acyl-PO(4)) to glycerol-3-phosphate (G3P) to form lysophosphatidic acid (LPA). This enzyme utilizes acyl-phosphate as fatty acyl donor, but not acyl-CoA or acyl-ACP.</text>
</comment>
<feature type="transmembrane region" description="Helical" evidence="11">
    <location>
        <begin position="381"/>
        <end position="401"/>
    </location>
</feature>
<feature type="transmembrane region" description="Helical" evidence="11">
    <location>
        <begin position="329"/>
        <end position="347"/>
    </location>
</feature>
<dbReference type="UniPathway" id="UPA00085"/>
<evidence type="ECO:0000256" key="9">
    <source>
        <dbReference type="ARBA" id="ARBA00023209"/>
    </source>
</evidence>
<protein>
    <recommendedName>
        <fullName evidence="11">Glycerol-3-phosphate acyltransferase</fullName>
    </recommendedName>
    <alternativeName>
        <fullName evidence="11">Acyl-PO4 G3P acyltransferase</fullName>
    </alternativeName>
    <alternativeName>
        <fullName evidence="11">Acyl-phosphate--glycerol-3-phosphate acyltransferase</fullName>
    </alternativeName>
    <alternativeName>
        <fullName evidence="11">G3P acyltransferase</fullName>
        <shortName evidence="11">GPAT</shortName>
        <ecNumber evidence="11">2.3.1.275</ecNumber>
    </alternativeName>
    <alternativeName>
        <fullName evidence="11">Lysophosphatidic acid synthase</fullName>
        <shortName evidence="11">LPA synthase</shortName>
    </alternativeName>
</protein>
<dbReference type="HAMAP" id="MF_01043">
    <property type="entry name" value="PlsY"/>
    <property type="match status" value="1"/>
</dbReference>